<feature type="compositionally biased region" description="Low complexity" evidence="1">
    <location>
        <begin position="77"/>
        <end position="87"/>
    </location>
</feature>
<feature type="transmembrane region" description="Helical" evidence="2">
    <location>
        <begin position="206"/>
        <end position="227"/>
    </location>
</feature>
<feature type="compositionally biased region" description="Low complexity" evidence="1">
    <location>
        <begin position="155"/>
        <end position="167"/>
    </location>
</feature>
<accession>A0ABQ3MM93</accession>
<evidence type="ECO:0000256" key="1">
    <source>
        <dbReference type="SAM" id="MobiDB-lite"/>
    </source>
</evidence>
<evidence type="ECO:0000313" key="4">
    <source>
        <dbReference type="Proteomes" id="UP000605568"/>
    </source>
</evidence>
<name>A0ABQ3MM93_9PSEU</name>
<dbReference type="Proteomes" id="UP000605568">
    <property type="component" value="Unassembled WGS sequence"/>
</dbReference>
<feature type="compositionally biased region" description="Basic and acidic residues" evidence="1">
    <location>
        <begin position="56"/>
        <end position="67"/>
    </location>
</feature>
<dbReference type="EMBL" id="BNAR01000009">
    <property type="protein sequence ID" value="GHH48749.1"/>
    <property type="molecule type" value="Genomic_DNA"/>
</dbReference>
<keyword evidence="2" id="KW-0472">Membrane</keyword>
<keyword evidence="2" id="KW-1133">Transmembrane helix</keyword>
<keyword evidence="2" id="KW-0812">Transmembrane</keyword>
<feature type="region of interest" description="Disordered" evidence="1">
    <location>
        <begin position="54"/>
        <end position="190"/>
    </location>
</feature>
<evidence type="ECO:0000313" key="3">
    <source>
        <dbReference type="EMBL" id="GHH48749.1"/>
    </source>
</evidence>
<feature type="compositionally biased region" description="Polar residues" evidence="1">
    <location>
        <begin position="129"/>
        <end position="140"/>
    </location>
</feature>
<sequence length="409" mass="44015">MGRATTRSRLREVRGFTPTDPGTLFEYMYSRKGVPGVTWQDELKKLDDELASGRISADDYRRRRDEVLAGSAGGGQAQQQPQQAAFARPFKWEAKPPTSQSPDATQVVHNQPQPGQQPQPPQQQNPNPDATQVVNTQRQSADAERTQFVTPVSPQGPWGQQGPQQQAPAPPPWVSGDYDQFNQQPASWSHGPEVFDEAGGKGKGRIFAIIGVVLVLALIGGGVWWFVGRDSGSSTANTTTQSTSQTPTTTTKPKDSLSIMDLPGAVEDHKNIQAFSDAEKSNFLAPDEIKHYNTAGAGKARLSAAANNGVHVLIFTTEAGSKAQADTGRDELAQQEIIYGLAAIPSAPVGVQASQVDKSGDKPALIRAHYSSKNTIVRIQVVSTDSLQKASDVFSRIVAEQLRILEANG</sequence>
<keyword evidence="4" id="KW-1185">Reference proteome</keyword>
<reference evidence="4" key="1">
    <citation type="journal article" date="2019" name="Int. J. Syst. Evol. Microbiol.">
        <title>The Global Catalogue of Microorganisms (GCM) 10K type strain sequencing project: providing services to taxonomists for standard genome sequencing and annotation.</title>
        <authorList>
            <consortium name="The Broad Institute Genomics Platform"/>
            <consortium name="The Broad Institute Genome Sequencing Center for Infectious Disease"/>
            <person name="Wu L."/>
            <person name="Ma J."/>
        </authorList>
    </citation>
    <scope>NUCLEOTIDE SEQUENCE [LARGE SCALE GENOMIC DNA]</scope>
    <source>
        <strain evidence="4">CGMCC 4.7367</strain>
    </source>
</reference>
<comment type="caution">
    <text evidence="3">The sequence shown here is derived from an EMBL/GenBank/DDBJ whole genome shotgun (WGS) entry which is preliminary data.</text>
</comment>
<proteinExistence type="predicted"/>
<organism evidence="3 4">
    <name type="scientific">Lentzea cavernae</name>
    <dbReference type="NCBI Taxonomy" id="2020703"/>
    <lineage>
        <taxon>Bacteria</taxon>
        <taxon>Bacillati</taxon>
        <taxon>Actinomycetota</taxon>
        <taxon>Actinomycetes</taxon>
        <taxon>Pseudonocardiales</taxon>
        <taxon>Pseudonocardiaceae</taxon>
        <taxon>Lentzea</taxon>
    </lineage>
</organism>
<feature type="compositionally biased region" description="Polar residues" evidence="1">
    <location>
        <begin position="97"/>
        <end position="109"/>
    </location>
</feature>
<protein>
    <recommendedName>
        <fullName evidence="5">SHOCT domain-containing protein</fullName>
    </recommendedName>
</protein>
<evidence type="ECO:0000256" key="2">
    <source>
        <dbReference type="SAM" id="Phobius"/>
    </source>
</evidence>
<gene>
    <name evidence="3" type="ORF">GCM10017774_55050</name>
</gene>
<feature type="region of interest" description="Disordered" evidence="1">
    <location>
        <begin position="232"/>
        <end position="256"/>
    </location>
</feature>
<evidence type="ECO:0008006" key="5">
    <source>
        <dbReference type="Google" id="ProtNLM"/>
    </source>
</evidence>
<feature type="compositionally biased region" description="Low complexity" evidence="1">
    <location>
        <begin position="238"/>
        <end position="251"/>
    </location>
</feature>